<reference evidence="2 3" key="1">
    <citation type="journal article" date="2023" name="Plants (Basel)">
        <title>Bridging the Gap: Combining Genomics and Transcriptomics Approaches to Understand Stylosanthes scabra, an Orphan Legume from the Brazilian Caatinga.</title>
        <authorList>
            <person name="Ferreira-Neto J.R.C."/>
            <person name="da Silva M.D."/>
            <person name="Binneck E."/>
            <person name="de Melo N.F."/>
            <person name="da Silva R.H."/>
            <person name="de Melo A.L.T.M."/>
            <person name="Pandolfi V."/>
            <person name="Bustamante F.O."/>
            <person name="Brasileiro-Vidal A.C."/>
            <person name="Benko-Iseppon A.M."/>
        </authorList>
    </citation>
    <scope>NUCLEOTIDE SEQUENCE [LARGE SCALE GENOMIC DNA]</scope>
    <source>
        <tissue evidence="2">Leaves</tissue>
    </source>
</reference>
<feature type="compositionally biased region" description="Acidic residues" evidence="1">
    <location>
        <begin position="262"/>
        <end position="277"/>
    </location>
</feature>
<evidence type="ECO:0000313" key="2">
    <source>
        <dbReference type="EMBL" id="MED6162214.1"/>
    </source>
</evidence>
<accession>A0ABU6UM92</accession>
<keyword evidence="3" id="KW-1185">Reference proteome</keyword>
<evidence type="ECO:0000256" key="1">
    <source>
        <dbReference type="SAM" id="MobiDB-lite"/>
    </source>
</evidence>
<gene>
    <name evidence="2" type="ORF">PIB30_068292</name>
</gene>
<proteinExistence type="predicted"/>
<dbReference type="EMBL" id="JASCZI010121558">
    <property type="protein sequence ID" value="MED6162214.1"/>
    <property type="molecule type" value="Genomic_DNA"/>
</dbReference>
<feature type="compositionally biased region" description="Basic and acidic residues" evidence="1">
    <location>
        <begin position="279"/>
        <end position="290"/>
    </location>
</feature>
<organism evidence="2 3">
    <name type="scientific">Stylosanthes scabra</name>
    <dbReference type="NCBI Taxonomy" id="79078"/>
    <lineage>
        <taxon>Eukaryota</taxon>
        <taxon>Viridiplantae</taxon>
        <taxon>Streptophyta</taxon>
        <taxon>Embryophyta</taxon>
        <taxon>Tracheophyta</taxon>
        <taxon>Spermatophyta</taxon>
        <taxon>Magnoliopsida</taxon>
        <taxon>eudicotyledons</taxon>
        <taxon>Gunneridae</taxon>
        <taxon>Pentapetalae</taxon>
        <taxon>rosids</taxon>
        <taxon>fabids</taxon>
        <taxon>Fabales</taxon>
        <taxon>Fabaceae</taxon>
        <taxon>Papilionoideae</taxon>
        <taxon>50 kb inversion clade</taxon>
        <taxon>dalbergioids sensu lato</taxon>
        <taxon>Dalbergieae</taxon>
        <taxon>Pterocarpus clade</taxon>
        <taxon>Stylosanthes</taxon>
    </lineage>
</organism>
<protein>
    <submittedName>
        <fullName evidence="2">Uncharacterized protein</fullName>
    </submittedName>
</protein>
<feature type="compositionally biased region" description="Acidic residues" evidence="1">
    <location>
        <begin position="241"/>
        <end position="255"/>
    </location>
</feature>
<sequence length="290" mass="32109">MDAQTEHFRQQKKVSQELATRFKNNRVLCVPMNTTNSNYGWLSRKPRSHTLSRGRVGGINPGWALARKLENSILALIIFAPDATVWTRRLRRVGARSPLTNSLSRLKGADAGVYTDERAIVVDQFVSRLKGAGARVKGASTRRQWLATDLPLGQGKDQSFWTSDTSLSKARIALRSQLAANPQHETLVTHAVSAPTPSLPPKKRPIPKAASRTFIQAAKEQEVIAISSDSELEPEIAGKDEDVEEDPEEGPEEAPQDAGMKEEEEDPEEDPEEENAAEEGVRKEDDFADY</sequence>
<evidence type="ECO:0000313" key="3">
    <source>
        <dbReference type="Proteomes" id="UP001341840"/>
    </source>
</evidence>
<comment type="caution">
    <text evidence="2">The sequence shown here is derived from an EMBL/GenBank/DDBJ whole genome shotgun (WGS) entry which is preliminary data.</text>
</comment>
<name>A0ABU6UM92_9FABA</name>
<dbReference type="Proteomes" id="UP001341840">
    <property type="component" value="Unassembled WGS sequence"/>
</dbReference>
<feature type="region of interest" description="Disordered" evidence="1">
    <location>
        <begin position="224"/>
        <end position="290"/>
    </location>
</feature>